<keyword evidence="5" id="KW-1185">Reference proteome</keyword>
<sequence length="277" mass="29770">MPDTEPYPPDGTAEPNRAELVVQRPPVFVMVIGGWVVAAPLILDHAAAGVAFAGITDVTVGTALVILAAIRLRHRAAAWLNLVNVALGAVLIAAPFVQGFADTAQRATLNDVLAGLMVIMLAGVSWLVDRPAKSRASVTSATALPESVYASRTPVTSGSRTPPSAEVSPVTGRTPHRPDDLRRRPDREVPAAARQLVDKVGVMGEQQPPPRLPRRDGRRRERAHGPRLTRRASARRRRSGRERRPSRRAPGRRYPGSTNGVVVVSAPTPSRSRIGRL</sequence>
<keyword evidence="2" id="KW-1133">Transmembrane helix</keyword>
<reference evidence="4 5" key="1">
    <citation type="submission" date="2012-02" db="EMBL/GenBank/DDBJ databases">
        <title>Complete genome sequence of Actinoplanes missouriensis 431 (= NBRC 102363).</title>
        <authorList>
            <person name="Ohnishi Y."/>
            <person name="Ishikawa J."/>
            <person name="Sekine M."/>
            <person name="Hosoyama A."/>
            <person name="Harada T."/>
            <person name="Narita H."/>
            <person name="Hata T."/>
            <person name="Konno Y."/>
            <person name="Tutikane K."/>
            <person name="Fujita N."/>
            <person name="Horinouchi S."/>
            <person name="Hayakawa M."/>
        </authorList>
    </citation>
    <scope>NUCLEOTIDE SEQUENCE [LARGE SCALE GENOMIC DNA]</scope>
    <source>
        <strain evidence="5">ATCC 14538 / DSM 43046 / CBS 188.64 / JCM 3121 / NBRC 102363 / NCIMB 12654 / NRRL B-3342 / UNCC 431</strain>
    </source>
</reference>
<dbReference type="Proteomes" id="UP000007882">
    <property type="component" value="Chromosome"/>
</dbReference>
<dbReference type="STRING" id="512565.AMIS_40820"/>
<keyword evidence="2" id="KW-0812">Transmembrane</keyword>
<feature type="transmembrane region" description="Helical" evidence="2">
    <location>
        <begin position="107"/>
        <end position="128"/>
    </location>
</feature>
<evidence type="ECO:0000259" key="3">
    <source>
        <dbReference type="Pfam" id="PF03779"/>
    </source>
</evidence>
<evidence type="ECO:0000256" key="1">
    <source>
        <dbReference type="SAM" id="MobiDB-lite"/>
    </source>
</evidence>
<feature type="domain" description="SPW repeat-containing integral membrane" evidence="3">
    <location>
        <begin position="28"/>
        <end position="122"/>
    </location>
</feature>
<dbReference type="InterPro" id="IPR005530">
    <property type="entry name" value="SPW"/>
</dbReference>
<feature type="transmembrane region" description="Helical" evidence="2">
    <location>
        <begin position="27"/>
        <end position="43"/>
    </location>
</feature>
<keyword evidence="2" id="KW-0472">Membrane</keyword>
<feature type="compositionally biased region" description="Basic residues" evidence="1">
    <location>
        <begin position="220"/>
        <end position="251"/>
    </location>
</feature>
<feature type="transmembrane region" description="Helical" evidence="2">
    <location>
        <begin position="82"/>
        <end position="101"/>
    </location>
</feature>
<gene>
    <name evidence="4" type="ordered locus">AMIS_40820</name>
</gene>
<proteinExistence type="predicted"/>
<evidence type="ECO:0000313" key="4">
    <source>
        <dbReference type="EMBL" id="BAL89302.1"/>
    </source>
</evidence>
<evidence type="ECO:0000256" key="2">
    <source>
        <dbReference type="SAM" id="Phobius"/>
    </source>
</evidence>
<feature type="region of interest" description="Disordered" evidence="1">
    <location>
        <begin position="151"/>
        <end position="277"/>
    </location>
</feature>
<dbReference type="EMBL" id="AP012319">
    <property type="protein sequence ID" value="BAL89302.1"/>
    <property type="molecule type" value="Genomic_DNA"/>
</dbReference>
<accession>I0H8G5</accession>
<name>I0H8G5_ACTM4</name>
<dbReference type="Pfam" id="PF03779">
    <property type="entry name" value="SPW"/>
    <property type="match status" value="1"/>
</dbReference>
<organism evidence="4 5">
    <name type="scientific">Actinoplanes missouriensis (strain ATCC 14538 / DSM 43046 / CBS 188.64 / JCM 3121 / NBRC 102363 / NCIMB 12654 / NRRL B-3342 / UNCC 431)</name>
    <dbReference type="NCBI Taxonomy" id="512565"/>
    <lineage>
        <taxon>Bacteria</taxon>
        <taxon>Bacillati</taxon>
        <taxon>Actinomycetota</taxon>
        <taxon>Actinomycetes</taxon>
        <taxon>Micromonosporales</taxon>
        <taxon>Micromonosporaceae</taxon>
        <taxon>Actinoplanes</taxon>
    </lineage>
</organism>
<feature type="compositionally biased region" description="Polar residues" evidence="1">
    <location>
        <begin position="153"/>
        <end position="162"/>
    </location>
</feature>
<protein>
    <recommendedName>
        <fullName evidence="3">SPW repeat-containing integral membrane domain-containing protein</fullName>
    </recommendedName>
</protein>
<dbReference type="KEGG" id="ams:AMIS_40820"/>
<dbReference type="AlphaFoldDB" id="I0H8G5"/>
<dbReference type="HOGENOM" id="CLU_1003373_0_0_11"/>
<dbReference type="RefSeq" id="WP_014444196.1">
    <property type="nucleotide sequence ID" value="NC_017093.1"/>
</dbReference>
<feature type="compositionally biased region" description="Basic and acidic residues" evidence="1">
    <location>
        <begin position="176"/>
        <end position="189"/>
    </location>
</feature>
<evidence type="ECO:0000313" key="5">
    <source>
        <dbReference type="Proteomes" id="UP000007882"/>
    </source>
</evidence>
<feature type="transmembrane region" description="Helical" evidence="2">
    <location>
        <begin position="49"/>
        <end position="70"/>
    </location>
</feature>